<evidence type="ECO:0000256" key="2">
    <source>
        <dbReference type="ARBA" id="ARBA00023015"/>
    </source>
</evidence>
<evidence type="ECO:0000313" key="6">
    <source>
        <dbReference type="EMBL" id="PPC75513.1"/>
    </source>
</evidence>
<dbReference type="SUPFAM" id="SSF53850">
    <property type="entry name" value="Periplasmic binding protein-like II"/>
    <property type="match status" value="1"/>
</dbReference>
<organism evidence="6 7">
    <name type="scientific">Proteobacteria bacterium 228</name>
    <dbReference type="NCBI Taxonomy" id="2083153"/>
    <lineage>
        <taxon>Bacteria</taxon>
        <taxon>Pseudomonadati</taxon>
        <taxon>Pseudomonadota</taxon>
    </lineage>
</organism>
<comment type="caution">
    <text evidence="6">The sequence shown here is derived from an EMBL/GenBank/DDBJ whole genome shotgun (WGS) entry which is preliminary data.</text>
</comment>
<sequence>MDPKHLMYLAVILDKGSITAASKHLHVAQPTLTRIIATLEMQAGTQLFTRSRFGVQSTSMGEVLAREGRAIQRNMEIAREQVSRFQLGLREQLRIATGPLIGIGLTPEIIRRVSLEKPRTVLNVTSESPAAAWDGLLDDRYDIAIMPAPNNQRPAGIQRRLLADDYIGIYCGEQHPLAGRSDISIRDYESADWLSLGMSAPFIREAVELLTAGGIKNVRTKVVFKNDGVMLLKTLSQGMHLAVLPNLPLVAARDFVRTVELKPLSETVISRPLYLWFKDEIQHQPEFVAFEKIAMEVFNEFSAG</sequence>
<dbReference type="OrthoDB" id="5296046at2"/>
<keyword evidence="4" id="KW-0804">Transcription</keyword>
<dbReference type="PRINTS" id="PR00039">
    <property type="entry name" value="HTHLYSR"/>
</dbReference>
<dbReference type="Gene3D" id="3.40.190.10">
    <property type="entry name" value="Periplasmic binding protein-like II"/>
    <property type="match status" value="2"/>
</dbReference>
<accession>A0A2S5KLI6</accession>
<evidence type="ECO:0000256" key="4">
    <source>
        <dbReference type="ARBA" id="ARBA00023163"/>
    </source>
</evidence>
<dbReference type="Gene3D" id="1.10.10.10">
    <property type="entry name" value="Winged helix-like DNA-binding domain superfamily/Winged helix DNA-binding domain"/>
    <property type="match status" value="1"/>
</dbReference>
<dbReference type="Pfam" id="PF00126">
    <property type="entry name" value="HTH_1"/>
    <property type="match status" value="1"/>
</dbReference>
<dbReference type="GO" id="GO:0003677">
    <property type="term" value="F:DNA binding"/>
    <property type="evidence" value="ECO:0007669"/>
    <property type="project" value="UniProtKB-KW"/>
</dbReference>
<dbReference type="SUPFAM" id="SSF46785">
    <property type="entry name" value="Winged helix' DNA-binding domain"/>
    <property type="match status" value="1"/>
</dbReference>
<dbReference type="InterPro" id="IPR036388">
    <property type="entry name" value="WH-like_DNA-bd_sf"/>
</dbReference>
<dbReference type="CDD" id="cd05466">
    <property type="entry name" value="PBP2_LTTR_substrate"/>
    <property type="match status" value="1"/>
</dbReference>
<dbReference type="EMBL" id="PRLP01000087">
    <property type="protein sequence ID" value="PPC75513.1"/>
    <property type="molecule type" value="Genomic_DNA"/>
</dbReference>
<feature type="domain" description="HTH lysR-type" evidence="5">
    <location>
        <begin position="1"/>
        <end position="58"/>
    </location>
</feature>
<dbReference type="Pfam" id="PF03466">
    <property type="entry name" value="LysR_substrate"/>
    <property type="match status" value="1"/>
</dbReference>
<dbReference type="PANTHER" id="PTHR30346">
    <property type="entry name" value="TRANSCRIPTIONAL DUAL REGULATOR HCAR-RELATED"/>
    <property type="match status" value="1"/>
</dbReference>
<comment type="similarity">
    <text evidence="1">Belongs to the LysR transcriptional regulatory family.</text>
</comment>
<reference evidence="6 7" key="1">
    <citation type="submission" date="2018-02" db="EMBL/GenBank/DDBJ databases">
        <title>novel marine gammaproteobacteria from coastal saline agro ecosystem.</title>
        <authorList>
            <person name="Krishnan R."/>
            <person name="Ramesh Kumar N."/>
        </authorList>
    </citation>
    <scope>NUCLEOTIDE SEQUENCE [LARGE SCALE GENOMIC DNA]</scope>
    <source>
        <strain evidence="6 7">228</strain>
    </source>
</reference>
<name>A0A2S5KLI6_9PROT</name>
<evidence type="ECO:0000313" key="7">
    <source>
        <dbReference type="Proteomes" id="UP000238196"/>
    </source>
</evidence>
<dbReference type="GO" id="GO:0032993">
    <property type="term" value="C:protein-DNA complex"/>
    <property type="evidence" value="ECO:0007669"/>
    <property type="project" value="TreeGrafter"/>
</dbReference>
<keyword evidence="2" id="KW-0805">Transcription regulation</keyword>
<dbReference type="Proteomes" id="UP000238196">
    <property type="component" value="Unassembled WGS sequence"/>
</dbReference>
<gene>
    <name evidence="6" type="ORF">C4K68_20040</name>
</gene>
<dbReference type="PANTHER" id="PTHR30346:SF0">
    <property type="entry name" value="HCA OPERON TRANSCRIPTIONAL ACTIVATOR HCAR"/>
    <property type="match status" value="1"/>
</dbReference>
<keyword evidence="3" id="KW-0238">DNA-binding</keyword>
<proteinExistence type="inferred from homology"/>
<dbReference type="InterPro" id="IPR000847">
    <property type="entry name" value="LysR_HTH_N"/>
</dbReference>
<evidence type="ECO:0000256" key="1">
    <source>
        <dbReference type="ARBA" id="ARBA00009437"/>
    </source>
</evidence>
<dbReference type="InterPro" id="IPR005119">
    <property type="entry name" value="LysR_subst-bd"/>
</dbReference>
<evidence type="ECO:0000256" key="3">
    <source>
        <dbReference type="ARBA" id="ARBA00023125"/>
    </source>
</evidence>
<dbReference type="PROSITE" id="PS50931">
    <property type="entry name" value="HTH_LYSR"/>
    <property type="match status" value="1"/>
</dbReference>
<protein>
    <recommendedName>
        <fullName evidence="5">HTH lysR-type domain-containing protein</fullName>
    </recommendedName>
</protein>
<dbReference type="InterPro" id="IPR036390">
    <property type="entry name" value="WH_DNA-bd_sf"/>
</dbReference>
<evidence type="ECO:0000259" key="5">
    <source>
        <dbReference type="PROSITE" id="PS50931"/>
    </source>
</evidence>
<dbReference type="GO" id="GO:0003700">
    <property type="term" value="F:DNA-binding transcription factor activity"/>
    <property type="evidence" value="ECO:0007669"/>
    <property type="project" value="InterPro"/>
</dbReference>
<dbReference type="AlphaFoldDB" id="A0A2S5KLI6"/>